<proteinExistence type="predicted"/>
<dbReference type="AlphaFoldDB" id="A0A7S2Y5D9"/>
<accession>A0A7S2Y5D9</accession>
<sequence length="220" mass="25380">MVEDHKHNDETRRHEESTTKTGNDTGDSAPSISLPPPPTTQRLEVDRKDPLIPVGRVIQFHSWTRESSAMERSRITISLETFVTDLYRFPKWWIQVSEPNQPSQRMRSYQMEVIPLGPSSSVLDAQLQHMVLSQEGRVQLVKFPVVTNLDSFACPDWLGALMQDWRQLSTFSSFRLYSNRDKNNAEEARAQTLQNQRACFEGAPVWVRQSHLLASRSWLD</sequence>
<feature type="compositionally biased region" description="Basic and acidic residues" evidence="1">
    <location>
        <begin position="1"/>
        <end position="18"/>
    </location>
</feature>
<feature type="region of interest" description="Disordered" evidence="1">
    <location>
        <begin position="1"/>
        <end position="46"/>
    </location>
</feature>
<dbReference type="EMBL" id="HBHT01000535">
    <property type="protein sequence ID" value="CAD9939907.1"/>
    <property type="molecule type" value="Transcribed_RNA"/>
</dbReference>
<evidence type="ECO:0000313" key="2">
    <source>
        <dbReference type="EMBL" id="CAD9939907.1"/>
    </source>
</evidence>
<evidence type="ECO:0000256" key="1">
    <source>
        <dbReference type="SAM" id="MobiDB-lite"/>
    </source>
</evidence>
<name>A0A7S2Y5D9_9STRA</name>
<organism evidence="2">
    <name type="scientific">Entomoneis paludosa</name>
    <dbReference type="NCBI Taxonomy" id="265537"/>
    <lineage>
        <taxon>Eukaryota</taxon>
        <taxon>Sar</taxon>
        <taxon>Stramenopiles</taxon>
        <taxon>Ochrophyta</taxon>
        <taxon>Bacillariophyta</taxon>
        <taxon>Bacillariophyceae</taxon>
        <taxon>Bacillariophycidae</taxon>
        <taxon>Entomoneidaceae</taxon>
        <taxon>Entomoneis</taxon>
    </lineage>
</organism>
<gene>
    <name evidence="2" type="ORF">APAL1065_LOCUS321</name>
</gene>
<feature type="compositionally biased region" description="Polar residues" evidence="1">
    <location>
        <begin position="19"/>
        <end position="31"/>
    </location>
</feature>
<protein>
    <submittedName>
        <fullName evidence="2">Uncharacterized protein</fullName>
    </submittedName>
</protein>
<reference evidence="2" key="1">
    <citation type="submission" date="2021-01" db="EMBL/GenBank/DDBJ databases">
        <authorList>
            <person name="Corre E."/>
            <person name="Pelletier E."/>
            <person name="Niang G."/>
            <person name="Scheremetjew M."/>
            <person name="Finn R."/>
            <person name="Kale V."/>
            <person name="Holt S."/>
            <person name="Cochrane G."/>
            <person name="Meng A."/>
            <person name="Brown T."/>
            <person name="Cohen L."/>
        </authorList>
    </citation>
    <scope>NUCLEOTIDE SEQUENCE</scope>
    <source>
        <strain evidence="2">CCMP125</strain>
    </source>
</reference>